<dbReference type="PANTHER" id="PTHR43142:SF1">
    <property type="entry name" value="CARBOXYLIC ESTER HYDROLASE"/>
    <property type="match status" value="1"/>
</dbReference>
<dbReference type="Proteomes" id="UP000092461">
    <property type="component" value="Unassembled WGS sequence"/>
</dbReference>
<dbReference type="AlphaFoldDB" id="A0A1B0CWE1"/>
<evidence type="ECO:0000256" key="2">
    <source>
        <dbReference type="ARBA" id="ARBA00010515"/>
    </source>
</evidence>
<dbReference type="InterPro" id="IPR002168">
    <property type="entry name" value="Lipase_GDXG_HIS_AS"/>
</dbReference>
<evidence type="ECO:0000256" key="4">
    <source>
        <dbReference type="ARBA" id="ARBA00022801"/>
    </source>
</evidence>
<evidence type="ECO:0000256" key="7">
    <source>
        <dbReference type="RuleBase" id="RU361235"/>
    </source>
</evidence>
<accession>A0A1B0CWE1</accession>
<protein>
    <recommendedName>
        <fullName evidence="7">Carboxylic ester hydrolase</fullName>
        <ecNumber evidence="7">3.1.1.-</ecNumber>
    </recommendedName>
</protein>
<reference evidence="9" key="2">
    <citation type="journal article" date="2020" name="BMC">
        <title>Leishmania infection induces a limited differential gene expression in the sand fly midgut.</title>
        <authorList>
            <person name="Coutinho-Abreu I.V."/>
            <person name="Serafim T.D."/>
            <person name="Meneses C."/>
            <person name="Kamhawi S."/>
            <person name="Oliveira F."/>
            <person name="Valenzuela J.G."/>
        </authorList>
    </citation>
    <scope>NUCLEOTIDE SEQUENCE</scope>
    <source>
        <strain evidence="9">Jacobina</strain>
        <tissue evidence="9">Midgut</tissue>
    </source>
</reference>
<keyword evidence="6" id="KW-0325">Glycoprotein</keyword>
<keyword evidence="5" id="KW-1015">Disulfide bond</keyword>
<evidence type="ECO:0000259" key="8">
    <source>
        <dbReference type="Pfam" id="PF00135"/>
    </source>
</evidence>
<dbReference type="InterPro" id="IPR019826">
    <property type="entry name" value="Carboxylesterase_B_AS"/>
</dbReference>
<evidence type="ECO:0000256" key="5">
    <source>
        <dbReference type="ARBA" id="ARBA00023157"/>
    </source>
</evidence>
<feature type="domain" description="Carboxylesterase type B" evidence="8">
    <location>
        <begin position="158"/>
        <end position="558"/>
    </location>
</feature>
<dbReference type="EMBL" id="GITU01000288">
    <property type="protein sequence ID" value="MBC1168991.1"/>
    <property type="molecule type" value="Transcribed_RNA"/>
</dbReference>
<dbReference type="PANTHER" id="PTHR43142">
    <property type="entry name" value="CARBOXYLIC ESTER HYDROLASE"/>
    <property type="match status" value="1"/>
</dbReference>
<dbReference type="GO" id="GO:0052689">
    <property type="term" value="F:carboxylic ester hydrolase activity"/>
    <property type="evidence" value="ECO:0007669"/>
    <property type="project" value="UniProtKB-KW"/>
</dbReference>
<dbReference type="VEuPathDB" id="VectorBase:LLOJ009325"/>
<keyword evidence="11" id="KW-1185">Reference proteome</keyword>
<dbReference type="Gene3D" id="3.40.50.1820">
    <property type="entry name" value="alpha/beta hydrolase"/>
    <property type="match status" value="2"/>
</dbReference>
<evidence type="ECO:0000256" key="6">
    <source>
        <dbReference type="ARBA" id="ARBA00023180"/>
    </source>
</evidence>
<sequence length="567" mass="63332">MSNTIVARTALGPIKGLCSENLWNTKYLSFFKVPYAKPPTGSRRFKDPEPTEPWSEVLDCTEESPGCSQKMMFLESFQGEEDCLHLSVFTRNTDPKKLQPVMVFIHGGGFVCGSNATQVYGPDFLIEKDVVLVTINYRLGALGFLSLNDPTLNVPGNADVVLVTINYRLGALGFLSLNDPTLNVPGNAGLKDQVLALKWVRENISYFGGNPNCVTVFGESAGGASVHYLLISELARGLFHRAIVQSGSAFNHWALPIDRDAPGRIAKALGWNGNGGEAAILEILMKADHMDIVKAQEELITPDVKKQGSISQVGPTIEPYFSEQCMIPRHPREMCRTAWGNFIPIMVGATSEEGLLFYEDIKKNTQGKEGVHSLRDCVPLDLNLNTSSAERKRIADKLREFYFAKNTSREENIAICFRIKDFWHGISRLVRTRCENTFKVPTFLYRFNYNSPNLAFVKSFCCTDPVPGICHGDELGFLFKNSFIEKPITKGSSDHKGIDLMVNIWTSFAKTGNPNCDATRPELWHPVAVTGPPFRCLNINENKLEFCQLPETERMALWDSFYTRQSL</sequence>
<dbReference type="EC" id="3.1.1.-" evidence="7"/>
<evidence type="ECO:0000313" key="10">
    <source>
        <dbReference type="EnsemblMetazoa" id="LLOJ009325-PA"/>
    </source>
</evidence>
<dbReference type="SUPFAM" id="SSF53474">
    <property type="entry name" value="alpha/beta-Hydrolases"/>
    <property type="match status" value="2"/>
</dbReference>
<evidence type="ECO:0000313" key="11">
    <source>
        <dbReference type="Proteomes" id="UP000092461"/>
    </source>
</evidence>
<dbReference type="Pfam" id="PF00135">
    <property type="entry name" value="COesterase"/>
    <property type="match status" value="1"/>
</dbReference>
<dbReference type="InterPro" id="IPR002018">
    <property type="entry name" value="CarbesteraseB"/>
</dbReference>
<dbReference type="EMBL" id="AJWK01032263">
    <property type="status" value="NOT_ANNOTATED_CDS"/>
    <property type="molecule type" value="Genomic_DNA"/>
</dbReference>
<dbReference type="EMBL" id="AJWK01032262">
    <property type="status" value="NOT_ANNOTATED_CDS"/>
    <property type="molecule type" value="Genomic_DNA"/>
</dbReference>
<proteinExistence type="inferred from homology"/>
<organism evidence="10 11">
    <name type="scientific">Lutzomyia longipalpis</name>
    <name type="common">Sand fly</name>
    <dbReference type="NCBI Taxonomy" id="7200"/>
    <lineage>
        <taxon>Eukaryota</taxon>
        <taxon>Metazoa</taxon>
        <taxon>Ecdysozoa</taxon>
        <taxon>Arthropoda</taxon>
        <taxon>Hexapoda</taxon>
        <taxon>Insecta</taxon>
        <taxon>Pterygota</taxon>
        <taxon>Neoptera</taxon>
        <taxon>Endopterygota</taxon>
        <taxon>Diptera</taxon>
        <taxon>Nematocera</taxon>
        <taxon>Psychodoidea</taxon>
        <taxon>Psychodidae</taxon>
        <taxon>Lutzomyia</taxon>
        <taxon>Lutzomyia</taxon>
    </lineage>
</organism>
<dbReference type="InterPro" id="IPR029058">
    <property type="entry name" value="AB_hydrolase_fold"/>
</dbReference>
<dbReference type="EnsemblMetazoa" id="LLOJ009325-RA">
    <property type="protein sequence ID" value="LLOJ009325-PA"/>
    <property type="gene ID" value="LLOJ009325"/>
</dbReference>
<comment type="similarity">
    <text evidence="2">Belongs to the 'GDXG' lipolytic enzyme family.</text>
</comment>
<evidence type="ECO:0000256" key="3">
    <source>
        <dbReference type="ARBA" id="ARBA00022487"/>
    </source>
</evidence>
<dbReference type="PROSITE" id="PS01173">
    <property type="entry name" value="LIPASE_GDXG_HIS"/>
    <property type="match status" value="1"/>
</dbReference>
<keyword evidence="3" id="KW-0719">Serine esterase</keyword>
<name>A0A1B0CWE1_LUTLO</name>
<dbReference type="VEuPathDB" id="VectorBase:LLONM1_010020"/>
<reference evidence="10" key="3">
    <citation type="submission" date="2020-05" db="UniProtKB">
        <authorList>
            <consortium name="EnsemblMetazoa"/>
        </authorList>
    </citation>
    <scope>IDENTIFICATION</scope>
    <source>
        <strain evidence="10">Jacobina</strain>
    </source>
</reference>
<evidence type="ECO:0000313" key="9">
    <source>
        <dbReference type="EMBL" id="MBC1168991.1"/>
    </source>
</evidence>
<dbReference type="PROSITE" id="PS00122">
    <property type="entry name" value="CARBOXYLESTERASE_B_1"/>
    <property type="match status" value="1"/>
</dbReference>
<keyword evidence="4 7" id="KW-0378">Hydrolase</keyword>
<evidence type="ECO:0000256" key="1">
    <source>
        <dbReference type="ARBA" id="ARBA00005964"/>
    </source>
</evidence>
<comment type="similarity">
    <text evidence="1 7">Belongs to the type-B carboxylesterase/lipase family.</text>
</comment>
<reference evidence="11" key="1">
    <citation type="submission" date="2012-05" db="EMBL/GenBank/DDBJ databases">
        <title>Whole Genome Assembly of Lutzomyia longipalpis.</title>
        <authorList>
            <person name="Richards S."/>
            <person name="Qu C."/>
            <person name="Dillon R."/>
            <person name="Worley K."/>
            <person name="Scherer S."/>
            <person name="Batterton M."/>
            <person name="Taylor A."/>
            <person name="Hawes A."/>
            <person name="Hernandez B."/>
            <person name="Kovar C."/>
            <person name="Mandapat C."/>
            <person name="Pham C."/>
            <person name="Qu C."/>
            <person name="Jing C."/>
            <person name="Bess C."/>
            <person name="Bandaranaike D."/>
            <person name="Ngo D."/>
            <person name="Ongeri F."/>
            <person name="Arias F."/>
            <person name="Lara F."/>
            <person name="Weissenberger G."/>
            <person name="Kamau G."/>
            <person name="Han H."/>
            <person name="Shen H."/>
            <person name="Dinh H."/>
            <person name="Khalil I."/>
            <person name="Jones J."/>
            <person name="Shafer J."/>
            <person name="Jayaseelan J."/>
            <person name="Quiroz J."/>
            <person name="Blankenburg K."/>
            <person name="Nguyen L."/>
            <person name="Jackson L."/>
            <person name="Francisco L."/>
            <person name="Tang L.-Y."/>
            <person name="Pu L.-L."/>
            <person name="Perales L."/>
            <person name="Lorensuhewa L."/>
            <person name="Munidasa M."/>
            <person name="Coyle M."/>
            <person name="Taylor M."/>
            <person name="Puazo M."/>
            <person name="Firestine M."/>
            <person name="Scheel M."/>
            <person name="Javaid M."/>
            <person name="Wang M."/>
            <person name="Li M."/>
            <person name="Tabassum N."/>
            <person name="Saada N."/>
            <person name="Osuji N."/>
            <person name="Aqrawi P."/>
            <person name="Fu Q."/>
            <person name="Thornton R."/>
            <person name="Raj R."/>
            <person name="Goodspeed R."/>
            <person name="Mata R."/>
            <person name="Najjar R."/>
            <person name="Gubbala S."/>
            <person name="Lee S."/>
            <person name="Denson S."/>
            <person name="Patil S."/>
            <person name="Macmil S."/>
            <person name="Qi S."/>
            <person name="Matskevitch T."/>
            <person name="Palculict T."/>
            <person name="Mathew T."/>
            <person name="Vee V."/>
            <person name="Velamala V."/>
            <person name="Korchina V."/>
            <person name="Cai W."/>
            <person name="Liu W."/>
            <person name="Dai W."/>
            <person name="Zou X."/>
            <person name="Zhu Y."/>
            <person name="Zhang Y."/>
            <person name="Wu Y.-Q."/>
            <person name="Xin Y."/>
            <person name="Nazarath L."/>
            <person name="Kovar C."/>
            <person name="Han Y."/>
            <person name="Muzny D."/>
            <person name="Gibbs R."/>
        </authorList>
    </citation>
    <scope>NUCLEOTIDE SEQUENCE [LARGE SCALE GENOMIC DNA]</scope>
    <source>
        <strain evidence="11">Jacobina</strain>
    </source>
</reference>